<evidence type="ECO:0000256" key="3">
    <source>
        <dbReference type="ARBA" id="ARBA00022827"/>
    </source>
</evidence>
<keyword evidence="7" id="KW-1185">Reference proteome</keyword>
<proteinExistence type="predicted"/>
<dbReference type="STRING" id="1515439.SAMN06265784_102102"/>
<dbReference type="Gene3D" id="3.50.50.60">
    <property type="entry name" value="FAD/NAD(P)-binding domain"/>
    <property type="match status" value="1"/>
</dbReference>
<dbReference type="Pfam" id="PF00890">
    <property type="entry name" value="FAD_binding_2"/>
    <property type="match status" value="1"/>
</dbReference>
<dbReference type="Gene3D" id="3.90.700.10">
    <property type="entry name" value="Succinate dehydrogenase/fumarate reductase flavoprotein, catalytic domain"/>
    <property type="match status" value="1"/>
</dbReference>
<dbReference type="GO" id="GO:0016491">
    <property type="term" value="F:oxidoreductase activity"/>
    <property type="evidence" value="ECO:0007669"/>
    <property type="project" value="UniProtKB-KW"/>
</dbReference>
<protein>
    <submittedName>
        <fullName evidence="6">Tricarballylate dehydrogenase</fullName>
    </submittedName>
</protein>
<evidence type="ECO:0000313" key="6">
    <source>
        <dbReference type="EMBL" id="SMG21416.1"/>
    </source>
</evidence>
<dbReference type="PANTHER" id="PTHR43400">
    <property type="entry name" value="FUMARATE REDUCTASE"/>
    <property type="match status" value="1"/>
</dbReference>
<dbReference type="PANTHER" id="PTHR43400:SF7">
    <property type="entry name" value="FAD-DEPENDENT OXIDOREDUCTASE 2 FAD BINDING DOMAIN-CONTAINING PROTEIN"/>
    <property type="match status" value="1"/>
</dbReference>
<dbReference type="SUPFAM" id="SSF56425">
    <property type="entry name" value="Succinate dehydrogenase/fumarate reductase flavoprotein, catalytic domain"/>
    <property type="match status" value="1"/>
</dbReference>
<dbReference type="NCBIfam" id="NF006130">
    <property type="entry name" value="PRK08274.1"/>
    <property type="match status" value="1"/>
</dbReference>
<sequence length="501" mass="54623">MTLNVNELNDIDVLVIGAGNAAANAALAAREGGAKRIVLLESAPQEARGGNSAFTGGAFRFVYDSIDDLLKLAPDIAELDLPNIDFGTYTREQYFDDIGRLTEFRADPDLTDVLIGNSYDAALWLKRHGVRFQPALGRQAFRVEGKFRFWGGLACHILGGGTHLVETLHQALKDAGIDVVYRTQAMGLLHGDGGIEGVRAMHDGKPVEIRAKAVVLACGGFESSAEMRARYLGPNWDLAKVRGTRYNTGWGHKMAMEIGAAVTGHWSGAHAVQWDMNAPEYGDLTIGDRFQKHNYPFGILVNAKGERFLDEGLDFHSFTYAKYGHEVLRQPGLFAWQIFDQKVVKLLRDEYRIARITKETANTLEELAQKLTGVDPEGFLRTVRAYNDASRPDTPFNPNIHDGLRTRGLAIDKTNWANRLDTPPYEAYGVTTGVTFTFGGLKVSTDAEVLDTSGAPIRGLFAAGEIVGGLYYHNYGSGTGLVAGVVFGRRAGAGAARLVAR</sequence>
<dbReference type="OrthoDB" id="9813348at2"/>
<feature type="domain" description="FAD-dependent oxidoreductase 2 FAD-binding" evidence="5">
    <location>
        <begin position="12"/>
        <end position="481"/>
    </location>
</feature>
<keyword evidence="2" id="KW-0285">Flavoprotein</keyword>
<dbReference type="Proteomes" id="UP000193228">
    <property type="component" value="Unassembled WGS sequence"/>
</dbReference>
<evidence type="ECO:0000256" key="1">
    <source>
        <dbReference type="ARBA" id="ARBA00001974"/>
    </source>
</evidence>
<dbReference type="InterPro" id="IPR027477">
    <property type="entry name" value="Succ_DH/fumarate_Rdtase_cat_sf"/>
</dbReference>
<dbReference type="InterPro" id="IPR036188">
    <property type="entry name" value="FAD/NAD-bd_sf"/>
</dbReference>
<evidence type="ECO:0000256" key="4">
    <source>
        <dbReference type="ARBA" id="ARBA00023002"/>
    </source>
</evidence>
<evidence type="ECO:0000313" key="7">
    <source>
        <dbReference type="Proteomes" id="UP000193228"/>
    </source>
</evidence>
<evidence type="ECO:0000256" key="2">
    <source>
        <dbReference type="ARBA" id="ARBA00022630"/>
    </source>
</evidence>
<name>A0A1X7J1N3_9BURK</name>
<dbReference type="EMBL" id="FXAT01000002">
    <property type="protein sequence ID" value="SMG21416.1"/>
    <property type="molecule type" value="Genomic_DNA"/>
</dbReference>
<accession>A0A1X7J1N3</accession>
<comment type="cofactor">
    <cofactor evidence="1">
        <name>FAD</name>
        <dbReference type="ChEBI" id="CHEBI:57692"/>
    </cofactor>
</comment>
<keyword evidence="3" id="KW-0274">FAD</keyword>
<dbReference type="InterPro" id="IPR003953">
    <property type="entry name" value="FAD-dep_OxRdtase_2_FAD-bd"/>
</dbReference>
<evidence type="ECO:0000259" key="5">
    <source>
        <dbReference type="Pfam" id="PF00890"/>
    </source>
</evidence>
<keyword evidence="4" id="KW-0560">Oxidoreductase</keyword>
<dbReference type="RefSeq" id="WP_085481282.1">
    <property type="nucleotide sequence ID" value="NZ_FXAT01000002.1"/>
</dbReference>
<dbReference type="AlphaFoldDB" id="A0A1X7J1N3"/>
<gene>
    <name evidence="6" type="ORF">SAMN06265784_102102</name>
</gene>
<dbReference type="SUPFAM" id="SSF51905">
    <property type="entry name" value="FAD/NAD(P)-binding domain"/>
    <property type="match status" value="1"/>
</dbReference>
<organism evidence="6 7">
    <name type="scientific">Paraburkholderia susongensis</name>
    <dbReference type="NCBI Taxonomy" id="1515439"/>
    <lineage>
        <taxon>Bacteria</taxon>
        <taxon>Pseudomonadati</taxon>
        <taxon>Pseudomonadota</taxon>
        <taxon>Betaproteobacteria</taxon>
        <taxon>Burkholderiales</taxon>
        <taxon>Burkholderiaceae</taxon>
        <taxon>Paraburkholderia</taxon>
    </lineage>
</organism>
<dbReference type="InterPro" id="IPR050315">
    <property type="entry name" value="FAD-oxidoreductase_2"/>
</dbReference>
<reference evidence="7" key="1">
    <citation type="submission" date="2017-04" db="EMBL/GenBank/DDBJ databases">
        <authorList>
            <person name="Varghese N."/>
            <person name="Submissions S."/>
        </authorList>
    </citation>
    <scope>NUCLEOTIDE SEQUENCE [LARGE SCALE GENOMIC DNA]</scope>
    <source>
        <strain evidence="7">LMG 29540</strain>
    </source>
</reference>